<protein>
    <submittedName>
        <fullName evidence="4">Aminotransferase class V-fold PLP-dependent enzyme</fullName>
    </submittedName>
</protein>
<comment type="similarity">
    <text evidence="3">Belongs to the SelA family.</text>
</comment>
<comment type="caution">
    <text evidence="4">The sequence shown here is derived from an EMBL/GenBank/DDBJ whole genome shotgun (WGS) entry which is preliminary data.</text>
</comment>
<evidence type="ECO:0000256" key="2">
    <source>
        <dbReference type="ARBA" id="ARBA00022898"/>
    </source>
</evidence>
<evidence type="ECO:0000313" key="4">
    <source>
        <dbReference type="EMBL" id="MCW5322112.1"/>
    </source>
</evidence>
<evidence type="ECO:0000256" key="1">
    <source>
        <dbReference type="ARBA" id="ARBA00001933"/>
    </source>
</evidence>
<dbReference type="PANTHER" id="PTHR32328:SF0">
    <property type="entry name" value="L-SERYL-TRNA(SEC) SELENIUM TRANSFERASE"/>
    <property type="match status" value="1"/>
</dbReference>
<keyword evidence="4" id="KW-0032">Aminotransferase</keyword>
<evidence type="ECO:0000313" key="5">
    <source>
        <dbReference type="Proteomes" id="UP001208935"/>
    </source>
</evidence>
<dbReference type="EMBL" id="QZCW01000002">
    <property type="protein sequence ID" value="MCW5322112.1"/>
    <property type="molecule type" value="Genomic_DNA"/>
</dbReference>
<dbReference type="PANTHER" id="PTHR32328">
    <property type="entry name" value="L-SERYL-TRNA(SEC) SELENIUM TRANSFERASE"/>
    <property type="match status" value="1"/>
</dbReference>
<keyword evidence="2" id="KW-0663">Pyridoxal phosphate</keyword>
<comment type="cofactor">
    <cofactor evidence="1">
        <name>pyridoxal 5'-phosphate</name>
        <dbReference type="ChEBI" id="CHEBI:597326"/>
    </cofactor>
</comment>
<gene>
    <name evidence="4" type="ORF">D5039_13430</name>
</gene>
<dbReference type="GO" id="GO:0008483">
    <property type="term" value="F:transaminase activity"/>
    <property type="evidence" value="ECO:0007669"/>
    <property type="project" value="UniProtKB-KW"/>
</dbReference>
<dbReference type="RefSeq" id="WP_265282504.1">
    <property type="nucleotide sequence ID" value="NZ_QZCW01000002.1"/>
</dbReference>
<dbReference type="Pfam" id="PF03841">
    <property type="entry name" value="SelA"/>
    <property type="match status" value="1"/>
</dbReference>
<name>A0ABT3KUU2_9BURK</name>
<reference evidence="5" key="1">
    <citation type="submission" date="2023-07" db="EMBL/GenBank/DDBJ databases">
        <title>Verminephrobacter genomes.</title>
        <authorList>
            <person name="Lund M.B."/>
        </authorList>
    </citation>
    <scope>NUCLEOTIDE SEQUENCE [LARGE SCALE GENOMIC DNA]</scope>
    <source>
        <strain evidence="5">AtM5-05</strain>
    </source>
</reference>
<proteinExistence type="inferred from homology"/>
<dbReference type="Proteomes" id="UP001208935">
    <property type="component" value="Unassembled WGS sequence"/>
</dbReference>
<dbReference type="InterPro" id="IPR015424">
    <property type="entry name" value="PyrdxlP-dep_Trfase"/>
</dbReference>
<accession>A0ABT3KUU2</accession>
<organism evidence="4 5">
    <name type="scientific">Verminephrobacter aporrectodeae subsp. tuberculatae</name>
    <dbReference type="NCBI Taxonomy" id="1110392"/>
    <lineage>
        <taxon>Bacteria</taxon>
        <taxon>Pseudomonadati</taxon>
        <taxon>Pseudomonadota</taxon>
        <taxon>Betaproteobacteria</taxon>
        <taxon>Burkholderiales</taxon>
        <taxon>Comamonadaceae</taxon>
        <taxon>Verminephrobacter</taxon>
    </lineage>
</organism>
<evidence type="ECO:0000256" key="3">
    <source>
        <dbReference type="ARBA" id="ARBA00044507"/>
    </source>
</evidence>
<dbReference type="InterPro" id="IPR015421">
    <property type="entry name" value="PyrdxlP-dep_Trfase_major"/>
</dbReference>
<dbReference type="Gene3D" id="3.40.640.10">
    <property type="entry name" value="Type I PLP-dependent aspartate aminotransferase-like (Major domain)"/>
    <property type="match status" value="1"/>
</dbReference>
<dbReference type="InterPro" id="IPR018319">
    <property type="entry name" value="SelA-like"/>
</dbReference>
<keyword evidence="5" id="KW-1185">Reference proteome</keyword>
<sequence length="399" mass="42406">MKNLDIHRPLGLRRVINANGTMTYLGASSVVPAAIEAMCAILPEFVEMDALQAKASRAIATACGSEAGFVTSSCASGIVLAVAAAMTGPDLAAIERLPNAGGLKNEVLILAGHQVHYGAPIEQAIALAGARAMPVGQSTFARRHQLEGAIGARTACALYVVSHHAAQYGMLPLDEFAAVCHARGVPVIVDAASEYDLRGFLAQGADVVLYSAQKFLGGPTAGIVAGPKALIRSAYLQNLGIGRCMKVGKEGIAGTIAALQAWATRDHAAVRQRETEHLALWQSALEQRPGVSTAIEPDPTGNPLDRLKLTVDPAKALITAWDLADALERGEPAVSVRDHEVEHGYFFLDPCNLRGDQAQVVARRLNEELERALLAPAIIATSLEQRRQRRFDALSRWPD</sequence>
<dbReference type="SUPFAM" id="SSF53383">
    <property type="entry name" value="PLP-dependent transferases"/>
    <property type="match status" value="1"/>
</dbReference>
<keyword evidence="4" id="KW-0808">Transferase</keyword>